<keyword evidence="2" id="KW-1133">Transmembrane helix</keyword>
<dbReference type="AlphaFoldDB" id="A0A401LQA1"/>
<dbReference type="EMBL" id="BHWB01000002">
    <property type="protein sequence ID" value="GCB33653.1"/>
    <property type="molecule type" value="Genomic_DNA"/>
</dbReference>
<dbReference type="RefSeq" id="WP_125039980.1">
    <property type="nucleotide sequence ID" value="NZ_BHWB01000002.1"/>
</dbReference>
<keyword evidence="2" id="KW-0812">Transmembrane</keyword>
<accession>A0A401LQA1</accession>
<evidence type="ECO:0000313" key="3">
    <source>
        <dbReference type="EMBL" id="GCB33653.1"/>
    </source>
</evidence>
<reference evidence="3 4" key="1">
    <citation type="submission" date="2018-10" db="EMBL/GenBank/DDBJ databases">
        <title>Draft Genome Sequence of Bacteroides sp. KCTC 15687.</title>
        <authorList>
            <person name="Yu S.Y."/>
            <person name="Kim J.S."/>
            <person name="Oh B.S."/>
            <person name="Park S.H."/>
            <person name="Kang S.W."/>
            <person name="Park J.E."/>
            <person name="Choi S.H."/>
            <person name="Han K.I."/>
            <person name="Lee K.C."/>
            <person name="Eom M.K."/>
            <person name="Suh M.K."/>
            <person name="Lee D.H."/>
            <person name="Yoon H."/>
            <person name="Kim B."/>
            <person name="Yang S.J."/>
            <person name="Lee J.S."/>
            <person name="Lee J.H."/>
        </authorList>
    </citation>
    <scope>NUCLEOTIDE SEQUENCE [LARGE SCALE GENOMIC DNA]</scope>
    <source>
        <strain evidence="3 4">KCTC 15687</strain>
    </source>
</reference>
<dbReference type="Proteomes" id="UP000288079">
    <property type="component" value="Unassembled WGS sequence"/>
</dbReference>
<evidence type="ECO:0000256" key="2">
    <source>
        <dbReference type="SAM" id="Phobius"/>
    </source>
</evidence>
<evidence type="ECO:0000313" key="4">
    <source>
        <dbReference type="Proteomes" id="UP000288079"/>
    </source>
</evidence>
<keyword evidence="2" id="KW-0472">Membrane</keyword>
<proteinExistence type="predicted"/>
<comment type="caution">
    <text evidence="3">The sequence shown here is derived from an EMBL/GenBank/DDBJ whole genome shotgun (WGS) entry which is preliminary data.</text>
</comment>
<dbReference type="OrthoDB" id="1029603at2"/>
<protein>
    <submittedName>
        <fullName evidence="3">Uncharacterized protein</fullName>
    </submittedName>
</protein>
<name>A0A401LQA1_9BACE</name>
<feature type="transmembrane region" description="Helical" evidence="2">
    <location>
        <begin position="6"/>
        <end position="24"/>
    </location>
</feature>
<feature type="region of interest" description="Disordered" evidence="1">
    <location>
        <begin position="38"/>
        <end position="103"/>
    </location>
</feature>
<organism evidence="3 4">
    <name type="scientific">Bacteroides faecalis</name>
    <dbReference type="NCBI Taxonomy" id="2447885"/>
    <lineage>
        <taxon>Bacteria</taxon>
        <taxon>Pseudomonadati</taxon>
        <taxon>Bacteroidota</taxon>
        <taxon>Bacteroidia</taxon>
        <taxon>Bacteroidales</taxon>
        <taxon>Bacteroidaceae</taxon>
        <taxon>Bacteroides</taxon>
    </lineage>
</organism>
<sequence>MQYGQIVFLLFVALLIYYAVLIVLDIQKAKAAQAAELDNHNEEEIDISDEAQSFKPKRVSRDETRQQDTSESEKAPENEKSNEATDDGQEQQPESEKPFHRPGYREAIMTDGILVEDLFAEVEKLAETGTCDLGTLIFTCENARLS</sequence>
<keyword evidence="4" id="KW-1185">Reference proteome</keyword>
<feature type="compositionally biased region" description="Basic and acidic residues" evidence="1">
    <location>
        <begin position="59"/>
        <end position="83"/>
    </location>
</feature>
<evidence type="ECO:0000256" key="1">
    <source>
        <dbReference type="SAM" id="MobiDB-lite"/>
    </source>
</evidence>
<gene>
    <name evidence="3" type="ORF">KGMB02408_05980</name>
</gene>